<dbReference type="STRING" id="673862.BABL1_gene_424"/>
<dbReference type="RefSeq" id="WP_023791965.1">
    <property type="nucleotide sequence ID" value="NC_023003.1"/>
</dbReference>
<protein>
    <submittedName>
        <fullName evidence="4">Uncharacterized protein</fullName>
    </submittedName>
</protein>
<evidence type="ECO:0000313" key="4">
    <source>
        <dbReference type="EMBL" id="CDK30592.1"/>
    </source>
</evidence>
<sequence>MKKQLTGLMALALLFNIAQAKAKRVEVQSHHVSSHEGSATAKHYQEELSKIRANIQTKEAQLERLALELNNLKENEAKTEALHHIAEKNSIRRTLESHPIADHSDHSKAKRSNLEYAYNQEN</sequence>
<feature type="compositionally biased region" description="Basic and acidic residues" evidence="2">
    <location>
        <begin position="89"/>
        <end position="107"/>
    </location>
</feature>
<feature type="chain" id="PRO_5004746119" evidence="3">
    <location>
        <begin position="21"/>
        <end position="122"/>
    </location>
</feature>
<evidence type="ECO:0000313" key="5">
    <source>
        <dbReference type="Proteomes" id="UP000018769"/>
    </source>
</evidence>
<evidence type="ECO:0000256" key="3">
    <source>
        <dbReference type="SAM" id="SignalP"/>
    </source>
</evidence>
<keyword evidence="1" id="KW-0175">Coiled coil</keyword>
<accession>V6DG68</accession>
<dbReference type="Proteomes" id="UP000018769">
    <property type="component" value="Chromosome I"/>
</dbReference>
<feature type="signal peptide" evidence="3">
    <location>
        <begin position="1"/>
        <end position="20"/>
    </location>
</feature>
<dbReference type="AlphaFoldDB" id="V6DG68"/>
<dbReference type="EMBL" id="HG793133">
    <property type="protein sequence ID" value="CDK30592.1"/>
    <property type="molecule type" value="Genomic_DNA"/>
</dbReference>
<organism evidence="4 5">
    <name type="scientific">Candidatus Babela massiliensis</name>
    <dbReference type="NCBI Taxonomy" id="673862"/>
    <lineage>
        <taxon>Bacteria</taxon>
        <taxon>Candidatus Babelota</taxon>
        <taxon>Candidatus Babeliae</taxon>
        <taxon>Candidatus Babeliales</taxon>
        <taxon>Candidatus Babeliaceae</taxon>
        <taxon>Candidatus Babela</taxon>
    </lineage>
</organism>
<keyword evidence="5" id="KW-1185">Reference proteome</keyword>
<dbReference type="KEGG" id="dpb:BABL1_gene_424"/>
<keyword evidence="3" id="KW-0732">Signal</keyword>
<feature type="coiled-coil region" evidence="1">
    <location>
        <begin position="41"/>
        <end position="89"/>
    </location>
</feature>
<reference evidence="4 5" key="1">
    <citation type="journal article" date="2015" name="Biol. Direct">
        <title>Babela massiliensis, a representative of a widespread bacterial phylum with unusual adaptations to parasitism in amoebae.</title>
        <authorList>
            <person name="Pagnier I."/>
            <person name="Yutin N."/>
            <person name="Croce O."/>
            <person name="Makarova K.S."/>
            <person name="Wolf Y.I."/>
            <person name="Benamar S."/>
            <person name="Raoult D."/>
            <person name="Koonin E.V."/>
            <person name="La Scola B."/>
        </authorList>
    </citation>
    <scope>NUCLEOTIDE SEQUENCE [LARGE SCALE GENOMIC DNA]</scope>
    <source>
        <strain evidence="5">BABL1</strain>
    </source>
</reference>
<proteinExistence type="predicted"/>
<dbReference type="HOGENOM" id="CLU_2022472_0_0_7"/>
<name>V6DG68_9BACT</name>
<gene>
    <name evidence="4" type="ORF">BABL1_gene_424</name>
</gene>
<evidence type="ECO:0000256" key="2">
    <source>
        <dbReference type="SAM" id="MobiDB-lite"/>
    </source>
</evidence>
<evidence type="ECO:0000256" key="1">
    <source>
        <dbReference type="SAM" id="Coils"/>
    </source>
</evidence>
<feature type="region of interest" description="Disordered" evidence="2">
    <location>
        <begin position="89"/>
        <end position="122"/>
    </location>
</feature>